<feature type="region of interest" description="Disordered" evidence="1">
    <location>
        <begin position="340"/>
        <end position="359"/>
    </location>
</feature>
<gene>
    <name evidence="2" type="ORF">AYI70_g2981</name>
</gene>
<feature type="region of interest" description="Disordered" evidence="1">
    <location>
        <begin position="594"/>
        <end position="618"/>
    </location>
</feature>
<evidence type="ECO:0000313" key="2">
    <source>
        <dbReference type="EMBL" id="OMJ22274.1"/>
    </source>
</evidence>
<feature type="region of interest" description="Disordered" evidence="1">
    <location>
        <begin position="495"/>
        <end position="534"/>
    </location>
</feature>
<feature type="compositionally biased region" description="Polar residues" evidence="1">
    <location>
        <begin position="348"/>
        <end position="357"/>
    </location>
</feature>
<name>A0A1R1Y659_9FUNG</name>
<evidence type="ECO:0000313" key="3">
    <source>
        <dbReference type="Proteomes" id="UP000187283"/>
    </source>
</evidence>
<feature type="region of interest" description="Disordered" evidence="1">
    <location>
        <begin position="799"/>
        <end position="819"/>
    </location>
</feature>
<evidence type="ECO:0000256" key="1">
    <source>
        <dbReference type="SAM" id="MobiDB-lite"/>
    </source>
</evidence>
<dbReference type="PANTHER" id="PTHR33066:SF2">
    <property type="entry name" value="FILAGGRIN-2-LIKE"/>
    <property type="match status" value="1"/>
</dbReference>
<feature type="non-terminal residue" evidence="2">
    <location>
        <position position="1256"/>
    </location>
</feature>
<feature type="region of interest" description="Disordered" evidence="1">
    <location>
        <begin position="1053"/>
        <end position="1089"/>
    </location>
</feature>
<accession>A0A1R1Y659</accession>
<dbReference type="AlphaFoldDB" id="A0A1R1Y659"/>
<dbReference type="Proteomes" id="UP000187283">
    <property type="component" value="Unassembled WGS sequence"/>
</dbReference>
<feature type="compositionally biased region" description="Polar residues" evidence="1">
    <location>
        <begin position="509"/>
        <end position="527"/>
    </location>
</feature>
<feature type="compositionally biased region" description="Polar residues" evidence="1">
    <location>
        <begin position="969"/>
        <end position="984"/>
    </location>
</feature>
<feature type="region of interest" description="Disordered" evidence="1">
    <location>
        <begin position="959"/>
        <end position="984"/>
    </location>
</feature>
<feature type="compositionally biased region" description="Polar residues" evidence="1">
    <location>
        <begin position="808"/>
        <end position="817"/>
    </location>
</feature>
<dbReference type="PANTHER" id="PTHR33066">
    <property type="entry name" value="INTEGRASE_SAM-LIKE_N DOMAIN-CONTAINING PROTEIN"/>
    <property type="match status" value="1"/>
</dbReference>
<dbReference type="EMBL" id="LSSN01000804">
    <property type="protein sequence ID" value="OMJ22274.1"/>
    <property type="molecule type" value="Genomic_DNA"/>
</dbReference>
<comment type="caution">
    <text evidence="2">The sequence shown here is derived from an EMBL/GenBank/DDBJ whole genome shotgun (WGS) entry which is preliminary data.</text>
</comment>
<proteinExistence type="predicted"/>
<feature type="compositionally biased region" description="Basic and acidic residues" evidence="1">
    <location>
        <begin position="295"/>
        <end position="313"/>
    </location>
</feature>
<feature type="region of interest" description="Disordered" evidence="1">
    <location>
        <begin position="1236"/>
        <end position="1256"/>
    </location>
</feature>
<protein>
    <submittedName>
        <fullName evidence="2">Uncharacterized protein</fullName>
    </submittedName>
</protein>
<sequence>MNNANISQEMLQEILNRLTVLEESSAQPETASIPESVDMDPQVSYITERPLPADMELYKELQEAVPTVTEDFFKSPLSDINRKKFFAAVPRNSAMDYDPPAVNVKLSSNARRIDTAMYDAQYRLSAITRPIDFFVHECIQGGNQVPISKVIEFANSIRILLADTATHLSQCRINQAYRDAGVETDTPQLYPESKKSLVDTSQIVEAKASQQAAQRALKSYQPRRPRSRSRGSLALMLLRIIFGVAAASDPESRGQTEALPGGMEEAYRSPMGTPGDQGRVPNPLQCASSYGQADKAVREGLKETSGKGRRAGDYKSPLQKSYRGSFSSAARILLKDIHRPKEEWRNTDGPQSETSQPVHPRTAFQDGITEHHLTNAAKGRLDDKYRSQRCILARSHQQGVKKISQVHMGPSRLLIQGTTIWSVLKPTSIHQNTKASSQVGQSSRDPNLELLERFAGLGINHKRVYQVHCDGCEQASQARVHHKQREIGNEPQAVYQPFGYGHQHPPNELQDSQAKTQGSHTRGIQTDQESEDDTEMLSVIHWEDTGSENRSPSRQTHEQETFGAQECYPADHTGLEHRGIFGSTGIRQPDLVERSPQGMERPELPPRDPGNGSIHRCKRLPLGNSHWSEPVLRNMDQGTVQAPDQRQGATSHIQGYQDAPGKGQECGCILRQQHLHQLCQEAGRNQIPQPARHIRADVETLHQQRDQGTDPVCTIHCESRRRPIPAYFADRMVDIGKSVSKDSKILWSSRYRHVCEQHQSQTEHICELEILPPSSQDQRLQPQGSFSSAARILLKDIHRPKEEWRNTDGPQSETSQPVHPRTAFQDGITEHHLTNAAKGRLDDKHRSQRCILARSHQQGVKKISQVHMGPSRLPIQGTTIWSVLKPTSIHQNTKASSQVGQSSRDPNLELLGRFAGLGINHKRVYQVHCDGCEQASQARVHHKQREIVNEPQAVYQPFGYGHQHPPNELQDSQAKTQGSHTRGIQTDQEWEDDTEMLSVIHWEDTGSEHRSPSRQTHEQETFGAQECYPADHTGLEHRGIFGSAGIRQPDLVERSPQGMERPELPPRDPGSGSIHRCKRLPLGNSHWSEPVLRNMDQGTVQAPDQRQGATSHIQGYQDAPGKGQECGCILRQQHLHQLFQEAGRNQIPQPARHIRADVETLHQQRDQGTDPVCTIHCESGRRPIPAYFADRMVDIGKSVSKDSKILWSSRYRHVCEQHQSQTEHICELEILPPSSQDQRLQPQLDSVEEPIHVPAV</sequence>
<reference evidence="2 3" key="1">
    <citation type="submission" date="2017-01" db="EMBL/GenBank/DDBJ databases">
        <authorList>
            <person name="Mah S.A."/>
            <person name="Swanson W.J."/>
            <person name="Moy G.W."/>
            <person name="Vacquier V.D."/>
        </authorList>
    </citation>
    <scope>NUCLEOTIDE SEQUENCE [LARGE SCALE GENOMIC DNA]</scope>
    <source>
        <strain evidence="2 3">GSMNP</strain>
    </source>
</reference>
<feature type="region of interest" description="Disordered" evidence="1">
    <location>
        <begin position="290"/>
        <end position="319"/>
    </location>
</feature>
<keyword evidence="3" id="KW-1185">Reference proteome</keyword>
<organism evidence="2 3">
    <name type="scientific">Smittium culicis</name>
    <dbReference type="NCBI Taxonomy" id="133412"/>
    <lineage>
        <taxon>Eukaryota</taxon>
        <taxon>Fungi</taxon>
        <taxon>Fungi incertae sedis</taxon>
        <taxon>Zoopagomycota</taxon>
        <taxon>Kickxellomycotina</taxon>
        <taxon>Harpellomycetes</taxon>
        <taxon>Harpellales</taxon>
        <taxon>Legeriomycetaceae</taxon>
        <taxon>Smittium</taxon>
    </lineage>
</organism>